<keyword evidence="1" id="KW-0812">Transmembrane</keyword>
<dbReference type="Proteomes" id="UP000515663">
    <property type="component" value="Chromosome"/>
</dbReference>
<feature type="transmembrane region" description="Helical" evidence="1">
    <location>
        <begin position="601"/>
        <end position="625"/>
    </location>
</feature>
<keyword evidence="4" id="KW-1185">Reference proteome</keyword>
<evidence type="ECO:0000313" key="3">
    <source>
        <dbReference type="EMBL" id="QMT03743.1"/>
    </source>
</evidence>
<evidence type="ECO:0000313" key="4">
    <source>
        <dbReference type="Proteomes" id="UP000515663"/>
    </source>
</evidence>
<keyword evidence="1" id="KW-0472">Membrane</keyword>
<proteinExistence type="predicted"/>
<keyword evidence="1" id="KW-1133">Transmembrane helix</keyword>
<dbReference type="EMBL" id="CP059491">
    <property type="protein sequence ID" value="QMT03743.1"/>
    <property type="molecule type" value="Genomic_DNA"/>
</dbReference>
<protein>
    <recommendedName>
        <fullName evidence="5">Cellulose biosynthesis cyclic di-GMP-binding regulatory protein BcsB</fullName>
    </recommendedName>
</protein>
<accession>A0A7D7LUJ4</accession>
<feature type="chain" id="PRO_5028474229" description="Cellulose biosynthesis cyclic di-GMP-binding regulatory protein BcsB" evidence="2">
    <location>
        <begin position="21"/>
        <end position="643"/>
    </location>
</feature>
<evidence type="ECO:0000256" key="2">
    <source>
        <dbReference type="SAM" id="SignalP"/>
    </source>
</evidence>
<dbReference type="KEGG" id="gji:H1R19_05325"/>
<reference evidence="4" key="1">
    <citation type="submission" date="2020-07" db="EMBL/GenBank/DDBJ databases">
        <title>novel species isolated from the respiratory tract of Marmot.</title>
        <authorList>
            <person name="Zhang G."/>
        </authorList>
    </citation>
    <scope>NUCLEOTIDE SEQUENCE [LARGE SCALE GENOMIC DNA]</scope>
    <source>
        <strain evidence="4">686</strain>
    </source>
</reference>
<dbReference type="AlphaFoldDB" id="A0A7D7LUJ4"/>
<gene>
    <name evidence="3" type="ORF">H1R19_05325</name>
</gene>
<keyword evidence="2" id="KW-0732">Signal</keyword>
<evidence type="ECO:0000256" key="1">
    <source>
        <dbReference type="SAM" id="Phobius"/>
    </source>
</evidence>
<evidence type="ECO:0008006" key="5">
    <source>
        <dbReference type="Google" id="ProtNLM"/>
    </source>
</evidence>
<organism evidence="3 4">
    <name type="scientific">Gordonia jinghuaiqii</name>
    <dbReference type="NCBI Taxonomy" id="2758710"/>
    <lineage>
        <taxon>Bacteria</taxon>
        <taxon>Bacillati</taxon>
        <taxon>Actinomycetota</taxon>
        <taxon>Actinomycetes</taxon>
        <taxon>Mycobacteriales</taxon>
        <taxon>Gordoniaceae</taxon>
        <taxon>Gordonia</taxon>
    </lineage>
</organism>
<sequence length="643" mass="66633">MLILAVAVLVLGSLAAPAAAAPDGATTTLQWRQLGLGTSVHIDTEDVATSVSVPVPEGMTPTTLSGVVASATNVTDSFVQVARTDGTIVATIRVPRFGPQQLSTPFSVPLTSIPVSNGRADLRLTLRNFDDATVCGPDPEVTFTNLSVSYAGTAQVPDSIHEVFGSVVSEVTIYTPQKPSAAVTQTTLGLVAAIADHYRPQRVSVNVVEVSGGMTPRSRNPLERTIVVREESGPGGVRLEAAGRPDATLVVSGDQTSLPNQVALFRDNLTGLAQTTSAAVNAVGERQIQGSDSVTFGEFSGRQSADVLGTATLVPGFDPTTLALGRPGEVNVHLRARYTPVVGDAYATVTAISGGEVLYTTVLNSSGTLDSQFTIPAAQVAANEPLEFKVSYEPRSGGCLRDSVPLTFQIDPSSTASSDETPVRMGGFSSIPLGWQPTVQVAMDGTDPGQLNAAAQLISSVQRSSAMALSPVLVDLDQAINSSNGALIVADAAHAQALDPPLGTEDSSNVIDLASQVSASIPQGLGTIQAFAQNSRNVVLVSTSGSWDLVAPLFTFLDEQEGELANLRGDVLAAGRAGQTELMTVRADGPRTEVDQVGTSWVLWLGISVAVVALAVLIALGSLVVRKRLRGRGATDQGDDARP</sequence>
<feature type="signal peptide" evidence="2">
    <location>
        <begin position="1"/>
        <end position="20"/>
    </location>
</feature>
<name>A0A7D7LUJ4_9ACTN</name>